<dbReference type="PROSITE" id="PS00108">
    <property type="entry name" value="PROTEIN_KINASE_ST"/>
    <property type="match status" value="1"/>
</dbReference>
<keyword evidence="9" id="KW-0479">Metal-binding</keyword>
<dbReference type="CDD" id="cd20795">
    <property type="entry name" value="C1_PKD_rpt1"/>
    <property type="match status" value="1"/>
</dbReference>
<dbReference type="GO" id="GO:0005524">
    <property type="term" value="F:ATP binding"/>
    <property type="evidence" value="ECO:0007669"/>
    <property type="project" value="UniProtKB-UniRule"/>
</dbReference>
<dbReference type="Gene3D" id="2.30.29.30">
    <property type="entry name" value="Pleckstrin-homology domain (PH domain)/Phosphotyrosine-binding domain (PTB)"/>
    <property type="match status" value="1"/>
</dbReference>
<dbReference type="Gene3D" id="3.30.60.20">
    <property type="match status" value="2"/>
</dbReference>
<evidence type="ECO:0000256" key="3">
    <source>
        <dbReference type="ARBA" id="ARBA00004496"/>
    </source>
</evidence>
<comment type="cofactor">
    <cofactor evidence="1">
        <name>Mg(2+)</name>
        <dbReference type="ChEBI" id="CHEBI:18420"/>
    </cofactor>
</comment>
<dbReference type="PANTHER" id="PTHR22968">
    <property type="entry name" value="PROTEIN KINASE C, MU"/>
    <property type="match status" value="1"/>
</dbReference>
<name>A0A6F9DMT3_9ASCI</name>
<dbReference type="EMBL" id="LR788421">
    <property type="protein sequence ID" value="CAB3264283.1"/>
    <property type="molecule type" value="mRNA"/>
</dbReference>
<feature type="domain" description="Phorbol-ester/DAG-type" evidence="22">
    <location>
        <begin position="136"/>
        <end position="186"/>
    </location>
</feature>
<evidence type="ECO:0000256" key="14">
    <source>
        <dbReference type="ARBA" id="ARBA00022833"/>
    </source>
</evidence>
<feature type="region of interest" description="Disordered" evidence="20">
    <location>
        <begin position="300"/>
        <end position="344"/>
    </location>
</feature>
<keyword evidence="8" id="KW-0808">Transferase</keyword>
<feature type="binding site" evidence="19">
    <location>
        <position position="535"/>
    </location>
    <ligand>
        <name>ATP</name>
        <dbReference type="ChEBI" id="CHEBI:30616"/>
    </ligand>
</feature>
<dbReference type="Pfam" id="PF25525">
    <property type="entry name" value="Ubiquitin_PRKD1_N"/>
    <property type="match status" value="1"/>
</dbReference>
<keyword evidence="6" id="KW-0723">Serine/threonine-protein kinase</keyword>
<keyword evidence="15 19" id="KW-0067">ATP-binding</keyword>
<dbReference type="PROSITE" id="PS00479">
    <property type="entry name" value="ZF_DAG_PE_1"/>
    <property type="match status" value="2"/>
</dbReference>
<evidence type="ECO:0000256" key="20">
    <source>
        <dbReference type="SAM" id="MobiDB-lite"/>
    </source>
</evidence>
<evidence type="ECO:0000256" key="4">
    <source>
        <dbReference type="ARBA" id="ARBA00008582"/>
    </source>
</evidence>
<dbReference type="PANTHER" id="PTHR22968:SF24">
    <property type="entry name" value="SERINE_THREONINE-PROTEIN KINASE"/>
    <property type="match status" value="1"/>
</dbReference>
<dbReference type="SMART" id="SM00220">
    <property type="entry name" value="S_TKc"/>
    <property type="match status" value="1"/>
</dbReference>
<evidence type="ECO:0000313" key="23">
    <source>
        <dbReference type="EMBL" id="CAB3264283.1"/>
    </source>
</evidence>
<evidence type="ECO:0000256" key="17">
    <source>
        <dbReference type="ARBA" id="ARBA00023136"/>
    </source>
</evidence>
<dbReference type="CDD" id="cd14082">
    <property type="entry name" value="STKc_PKD"/>
    <property type="match status" value="1"/>
</dbReference>
<evidence type="ECO:0000256" key="12">
    <source>
        <dbReference type="ARBA" id="ARBA00022771"/>
    </source>
</evidence>
<evidence type="ECO:0000256" key="5">
    <source>
        <dbReference type="ARBA" id="ARBA00022490"/>
    </source>
</evidence>
<evidence type="ECO:0000256" key="11">
    <source>
        <dbReference type="ARBA" id="ARBA00022741"/>
    </source>
</evidence>
<dbReference type="SMART" id="SM00233">
    <property type="entry name" value="PH"/>
    <property type="match status" value="1"/>
</dbReference>
<evidence type="ECO:0000259" key="22">
    <source>
        <dbReference type="PROSITE" id="PS50081"/>
    </source>
</evidence>
<reference evidence="23" key="1">
    <citation type="submission" date="2020-04" db="EMBL/GenBank/DDBJ databases">
        <authorList>
            <person name="Neveu A P."/>
        </authorList>
    </citation>
    <scope>NUCLEOTIDE SEQUENCE</scope>
    <source>
        <tissue evidence="23">Whole embryo</tissue>
    </source>
</reference>
<dbReference type="GO" id="GO:0005829">
    <property type="term" value="C:cytosol"/>
    <property type="evidence" value="ECO:0007669"/>
    <property type="project" value="TreeGrafter"/>
</dbReference>
<evidence type="ECO:0000259" key="21">
    <source>
        <dbReference type="PROSITE" id="PS50011"/>
    </source>
</evidence>
<feature type="compositionally biased region" description="Low complexity" evidence="20">
    <location>
        <begin position="7"/>
        <end position="18"/>
    </location>
</feature>
<organism evidence="23">
    <name type="scientific">Phallusia mammillata</name>
    <dbReference type="NCBI Taxonomy" id="59560"/>
    <lineage>
        <taxon>Eukaryota</taxon>
        <taxon>Metazoa</taxon>
        <taxon>Chordata</taxon>
        <taxon>Tunicata</taxon>
        <taxon>Ascidiacea</taxon>
        <taxon>Phlebobranchia</taxon>
        <taxon>Ascidiidae</taxon>
        <taxon>Phallusia</taxon>
    </lineage>
</organism>
<dbReference type="InterPro" id="IPR057764">
    <property type="entry name" value="Ubiquitin_PRKD1-3_N"/>
</dbReference>
<dbReference type="CDD" id="cd20796">
    <property type="entry name" value="C1_PKD_rpt2"/>
    <property type="match status" value="1"/>
</dbReference>
<keyword evidence="10" id="KW-0677">Repeat</keyword>
<evidence type="ECO:0000256" key="9">
    <source>
        <dbReference type="ARBA" id="ARBA00022723"/>
    </source>
</evidence>
<dbReference type="AlphaFoldDB" id="A0A6F9DMT3"/>
<accession>A0A6F9DMT3</accession>
<dbReference type="PROSITE" id="PS00107">
    <property type="entry name" value="PROTEIN_KINASE_ATP"/>
    <property type="match status" value="1"/>
</dbReference>
<dbReference type="InterPro" id="IPR020454">
    <property type="entry name" value="DAG/PE-bd"/>
</dbReference>
<dbReference type="InterPro" id="IPR011993">
    <property type="entry name" value="PH-like_dom_sf"/>
</dbReference>
<evidence type="ECO:0000256" key="6">
    <source>
        <dbReference type="ARBA" id="ARBA00022527"/>
    </source>
</evidence>
<keyword evidence="5" id="KW-0963">Cytoplasm</keyword>
<dbReference type="SMART" id="SM00109">
    <property type="entry name" value="C1"/>
    <property type="match status" value="2"/>
</dbReference>
<dbReference type="FunFam" id="1.10.510.10:FF:000151">
    <property type="entry name" value="Serine/threonine-protein kinase"/>
    <property type="match status" value="1"/>
</dbReference>
<evidence type="ECO:0000256" key="18">
    <source>
        <dbReference type="ARBA" id="ARBA00047272"/>
    </source>
</evidence>
<evidence type="ECO:0000256" key="16">
    <source>
        <dbReference type="ARBA" id="ARBA00022842"/>
    </source>
</evidence>
<feature type="region of interest" description="Disordered" evidence="20">
    <location>
        <begin position="1"/>
        <end position="29"/>
    </location>
</feature>
<dbReference type="PROSITE" id="PS50011">
    <property type="entry name" value="PROTEIN_KINASE_DOM"/>
    <property type="match status" value="1"/>
</dbReference>
<dbReference type="InterPro" id="IPR000719">
    <property type="entry name" value="Prot_kinase_dom"/>
</dbReference>
<dbReference type="GO" id="GO:0004697">
    <property type="term" value="F:diacylglycerol-dependent serine/threonine kinase activity"/>
    <property type="evidence" value="ECO:0007669"/>
    <property type="project" value="UniProtKB-EC"/>
</dbReference>
<keyword evidence="12" id="KW-0863">Zinc-finger</keyword>
<dbReference type="PROSITE" id="PS50081">
    <property type="entry name" value="ZF_DAG_PE_2"/>
    <property type="match status" value="2"/>
</dbReference>
<comment type="subcellular location">
    <subcellularLocation>
        <location evidence="3">Cytoplasm</location>
    </subcellularLocation>
    <subcellularLocation>
        <location evidence="2">Membrane</location>
    </subcellularLocation>
</comment>
<evidence type="ECO:0000256" key="8">
    <source>
        <dbReference type="ARBA" id="ARBA00022679"/>
    </source>
</evidence>
<feature type="domain" description="Protein kinase" evidence="21">
    <location>
        <begin position="506"/>
        <end position="762"/>
    </location>
</feature>
<dbReference type="SUPFAM" id="SSF56112">
    <property type="entry name" value="Protein kinase-like (PK-like)"/>
    <property type="match status" value="1"/>
</dbReference>
<comment type="similarity">
    <text evidence="4">Belongs to the protein kinase superfamily. CAMK Ser/Thr protein kinase family. PKD subfamily.</text>
</comment>
<dbReference type="Pfam" id="PF00130">
    <property type="entry name" value="C1_1"/>
    <property type="match status" value="2"/>
</dbReference>
<dbReference type="GO" id="GO:0008270">
    <property type="term" value="F:zinc ion binding"/>
    <property type="evidence" value="ECO:0007669"/>
    <property type="project" value="UniProtKB-KW"/>
</dbReference>
<feature type="region of interest" description="Disordered" evidence="20">
    <location>
        <begin position="197"/>
        <end position="227"/>
    </location>
</feature>
<keyword evidence="14" id="KW-0862">Zinc</keyword>
<gene>
    <name evidence="23" type="primary">Nek1</name>
</gene>
<dbReference type="PRINTS" id="PR00008">
    <property type="entry name" value="DAGPEDOMAIN"/>
</dbReference>
<dbReference type="GO" id="GO:0007200">
    <property type="term" value="P:phospholipase C-activating G protein-coupled receptor signaling pathway"/>
    <property type="evidence" value="ECO:0007669"/>
    <property type="project" value="TreeGrafter"/>
</dbReference>
<dbReference type="InterPro" id="IPR046349">
    <property type="entry name" value="C1-like_sf"/>
</dbReference>
<dbReference type="FunFam" id="3.30.200.20:FF:000042">
    <property type="entry name" value="Aurora kinase A"/>
    <property type="match status" value="1"/>
</dbReference>
<evidence type="ECO:0000256" key="2">
    <source>
        <dbReference type="ARBA" id="ARBA00004370"/>
    </source>
</evidence>
<sequence length="811" mass="92533">MKGRYGSLGSHSQGGSSSPLIPSRTSLNSESDTIPDPILDVQFHFQIGFHREQVVVSRSELTLSSVKDLACQVLVSQFPQAQICMTLSEKIFLFIHDLNSPNILNVVRDADDIKNGCIIEVVLSSDYGDENLKIRPHALFVHSYHSPAFCDHCGEMLWGIVRQGLRCEGCGQNYHKRCAYRIPNDCTLARKRKASASTSLQTSNGPITSQNSIGSIHSTTSSNNKRSERTYSCRPIWKETFQKIKVPHSFQVHTYTRPTQCMQCKRLLRGIFKQGLQCKDCKFNCHKRCKQDVPLTCPGEDCGKSSQDDSASESGMEIPNEDEEDPFTPNEVEPTDMEIDNPDIPNIPLMRVVQSVKHTKKRSTTVMKDGWLWHFTNRDSMKKRHFWRLDTKSITMYRGETGANYYKEIPLSEILTIVHMHADAQMPTHFKILTSGLEFVVCDDADTDPSNIKEWHDMIFHALTPVEVQTQQAHGTGIKRKVSVMISLTRDAEDGQATDISQIYQVFPDEVLGSGQFGIVYGGKHRKKGFDVAIKVVEKMRFQHKEESQLRHEVQILECLDQPGIVKLYNMFETPEQVFVVMEKLRGDMLEMILSSENGRLPERITKFLITQILVALRYLHRQNIVHCDLKPENVLLSSNDPFPQLKLCDFGFARIIGQKSFRRSVVGTPAYLAPEVLKKECYNRSLDMWSVGVIVYVSLSGTFPFNEDEDINQQIQNAAFMYPANPWRDLGRESIDLISTLLQVKKGKRPSVDKTLFHPWLQDFQTWLDLRQLEGSVGTRYLTHESDDERWENYRREHEASIAASQTSAR</sequence>
<protein>
    <submittedName>
        <fullName evidence="23">Serine/threonine-protein kinase D1</fullName>
    </submittedName>
</protein>
<evidence type="ECO:0000256" key="13">
    <source>
        <dbReference type="ARBA" id="ARBA00022777"/>
    </source>
</evidence>
<evidence type="ECO:0000256" key="7">
    <source>
        <dbReference type="ARBA" id="ARBA00022553"/>
    </source>
</evidence>
<dbReference type="GO" id="GO:0035556">
    <property type="term" value="P:intracellular signal transduction"/>
    <property type="evidence" value="ECO:0007669"/>
    <property type="project" value="TreeGrafter"/>
</dbReference>
<evidence type="ECO:0000256" key="10">
    <source>
        <dbReference type="ARBA" id="ARBA00022737"/>
    </source>
</evidence>
<dbReference type="FunFam" id="3.30.60.20:FF:000021">
    <property type="entry name" value="Serine/threonine-protein kinase"/>
    <property type="match status" value="1"/>
</dbReference>
<dbReference type="InterPro" id="IPR008271">
    <property type="entry name" value="Ser/Thr_kinase_AS"/>
</dbReference>
<comment type="catalytic activity">
    <reaction evidence="18">
        <text>L-threonyl-[protein] + ATP = O-phospho-L-threonyl-[protein] + ADP + H(+)</text>
        <dbReference type="Rhea" id="RHEA:46608"/>
        <dbReference type="Rhea" id="RHEA-COMP:11060"/>
        <dbReference type="Rhea" id="RHEA-COMP:11605"/>
        <dbReference type="ChEBI" id="CHEBI:15378"/>
        <dbReference type="ChEBI" id="CHEBI:30013"/>
        <dbReference type="ChEBI" id="CHEBI:30616"/>
        <dbReference type="ChEBI" id="CHEBI:61977"/>
        <dbReference type="ChEBI" id="CHEBI:456216"/>
        <dbReference type="EC" id="2.7.11.13"/>
    </reaction>
</comment>
<dbReference type="InterPro" id="IPR011009">
    <property type="entry name" value="Kinase-like_dom_sf"/>
</dbReference>
<dbReference type="InterPro" id="IPR017441">
    <property type="entry name" value="Protein_kinase_ATP_BS"/>
</dbReference>
<evidence type="ECO:0000256" key="1">
    <source>
        <dbReference type="ARBA" id="ARBA00001946"/>
    </source>
</evidence>
<evidence type="ECO:0000256" key="15">
    <source>
        <dbReference type="ARBA" id="ARBA00022840"/>
    </source>
</evidence>
<dbReference type="InterPro" id="IPR001849">
    <property type="entry name" value="PH_domain"/>
</dbReference>
<keyword evidence="17" id="KW-0472">Membrane</keyword>
<keyword evidence="16" id="KW-0460">Magnesium</keyword>
<feature type="compositionally biased region" description="Polar residues" evidence="20">
    <location>
        <begin position="19"/>
        <end position="29"/>
    </location>
</feature>
<dbReference type="InterPro" id="IPR002219">
    <property type="entry name" value="PKC_DAG/PE"/>
</dbReference>
<dbReference type="SUPFAM" id="SSF50729">
    <property type="entry name" value="PH domain-like"/>
    <property type="match status" value="1"/>
</dbReference>
<dbReference type="SUPFAM" id="SSF57889">
    <property type="entry name" value="Cysteine-rich domain"/>
    <property type="match status" value="2"/>
</dbReference>
<proteinExistence type="evidence at transcript level"/>
<keyword evidence="11 19" id="KW-0547">Nucleotide-binding</keyword>
<keyword evidence="7" id="KW-0597">Phosphoprotein</keyword>
<dbReference type="GO" id="GO:0016020">
    <property type="term" value="C:membrane"/>
    <property type="evidence" value="ECO:0007669"/>
    <property type="project" value="UniProtKB-SubCell"/>
</dbReference>
<keyword evidence="13 23" id="KW-0418">Kinase</keyword>
<feature type="compositionally biased region" description="Polar residues" evidence="20">
    <location>
        <begin position="197"/>
        <end position="224"/>
    </location>
</feature>
<feature type="domain" description="Phorbol-ester/DAG-type" evidence="22">
    <location>
        <begin position="247"/>
        <end position="297"/>
    </location>
</feature>
<evidence type="ECO:0000256" key="19">
    <source>
        <dbReference type="PROSITE-ProRule" id="PRU10141"/>
    </source>
</evidence>
<dbReference type="CDD" id="cd01239">
    <property type="entry name" value="PH_PKD"/>
    <property type="match status" value="1"/>
</dbReference>
<dbReference type="Gene3D" id="1.10.510.10">
    <property type="entry name" value="Transferase(Phosphotransferase) domain 1"/>
    <property type="match status" value="1"/>
</dbReference>
<dbReference type="Pfam" id="PF00069">
    <property type="entry name" value="Pkinase"/>
    <property type="match status" value="1"/>
</dbReference>